<feature type="transmembrane region" description="Helical" evidence="9">
    <location>
        <begin position="340"/>
        <end position="361"/>
    </location>
</feature>
<evidence type="ECO:0000256" key="7">
    <source>
        <dbReference type="ARBA" id="ARBA00022989"/>
    </source>
</evidence>
<evidence type="ECO:0000313" key="10">
    <source>
        <dbReference type="EMBL" id="GED27966.1"/>
    </source>
</evidence>
<feature type="transmembrane region" description="Helical" evidence="9">
    <location>
        <begin position="209"/>
        <end position="231"/>
    </location>
</feature>
<dbReference type="GO" id="GO:0005283">
    <property type="term" value="F:amino acid:sodium symporter activity"/>
    <property type="evidence" value="ECO:0007669"/>
    <property type="project" value="InterPro"/>
</dbReference>
<evidence type="ECO:0000256" key="3">
    <source>
        <dbReference type="ARBA" id="ARBA00022448"/>
    </source>
</evidence>
<evidence type="ECO:0000313" key="12">
    <source>
        <dbReference type="Proteomes" id="UP000276178"/>
    </source>
</evidence>
<dbReference type="GO" id="GO:0005886">
    <property type="term" value="C:plasma membrane"/>
    <property type="evidence" value="ECO:0007669"/>
    <property type="project" value="UniProtKB-SubCell"/>
</dbReference>
<keyword evidence="7 9" id="KW-1133">Transmembrane helix</keyword>
<dbReference type="AlphaFoldDB" id="A0A3M8A4C7"/>
<comment type="subcellular location">
    <subcellularLocation>
        <location evidence="1 9">Cell membrane</location>
        <topology evidence="1 9">Multi-pass membrane protein</topology>
    </subcellularLocation>
</comment>
<evidence type="ECO:0000256" key="6">
    <source>
        <dbReference type="ARBA" id="ARBA00022847"/>
    </source>
</evidence>
<dbReference type="OrthoDB" id="9804874at2"/>
<accession>A0A3M8A4C7</accession>
<keyword evidence="3 9" id="KW-0813">Transport</keyword>
<dbReference type="Gene3D" id="1.20.1740.10">
    <property type="entry name" value="Amino acid/polyamine transporter I"/>
    <property type="match status" value="1"/>
</dbReference>
<feature type="transmembrane region" description="Helical" evidence="9">
    <location>
        <begin position="144"/>
        <end position="162"/>
    </location>
</feature>
<dbReference type="GeneID" id="82811681"/>
<sequence>MQQFLLDVVASINDFFWSYVLIVMLVVLGLFFTFKGGFLQVRMIKDMLQAIREGKKGSADSISPFQAFCISMAARVGTGNITGIAIAVALGGPGAVFWMWVIAIIGSASAFVESTLAQIYKIKDKDGFRGGPAYYMEKGLNKRWMGALFAVLITLSFGLVFNAVQSNTITLAFANSFGTDRLTVGLIMTIAFAAIIFGGVKRIAKMSEYIVIVLAILYIGVALLIVCMNITQMPEILALIVKNAFGFDQVAGGTLGAALMHGVKRGLFSNEAGMGSAPNAAATATTSHPVKQGLIQAFGVLTDTLIICTSTAFIILLSGAYKQSELSGIELSQAALSIHLGDWASATLAVMIFLFAFSTLIGNYYYGETNIEFLKTSKTWLMLYRVSVLGMVMFGAVAKVQLVWDLADLFMGLMVVVNLIAIFMLSKVAFAALRDYQMQKKAGKDPVFYADSIPGLENVEAWEAAPVAAKKEHVS</sequence>
<evidence type="ECO:0000256" key="8">
    <source>
        <dbReference type="ARBA" id="ARBA00023136"/>
    </source>
</evidence>
<dbReference type="PANTHER" id="PTHR30330">
    <property type="entry name" value="AGSS FAMILY TRANSPORTER, SODIUM-ALANINE"/>
    <property type="match status" value="1"/>
</dbReference>
<dbReference type="FunFam" id="1.20.1740.10:FF:000004">
    <property type="entry name" value="Sodium:alanine symporter family protein"/>
    <property type="match status" value="1"/>
</dbReference>
<evidence type="ECO:0000313" key="13">
    <source>
        <dbReference type="Proteomes" id="UP000317180"/>
    </source>
</evidence>
<evidence type="ECO:0000256" key="5">
    <source>
        <dbReference type="ARBA" id="ARBA00022692"/>
    </source>
</evidence>
<dbReference type="RefSeq" id="WP_122953501.1">
    <property type="nucleotide sequence ID" value="NZ_BJOD01000055.1"/>
</dbReference>
<keyword evidence="6 9" id="KW-0769">Symport</keyword>
<dbReference type="PROSITE" id="PS00873">
    <property type="entry name" value="NA_ALANINE_SYMP"/>
    <property type="match status" value="1"/>
</dbReference>
<dbReference type="EMBL" id="BJOD01000055">
    <property type="protein sequence ID" value="GED27966.1"/>
    <property type="molecule type" value="Genomic_DNA"/>
</dbReference>
<comment type="similarity">
    <text evidence="2 9">Belongs to the alanine or glycine:cation symporter (AGCS) (TC 2.A.25) family.</text>
</comment>
<dbReference type="Proteomes" id="UP000317180">
    <property type="component" value="Unassembled WGS sequence"/>
</dbReference>
<keyword evidence="5 9" id="KW-0812">Transmembrane</keyword>
<evidence type="ECO:0000256" key="9">
    <source>
        <dbReference type="RuleBase" id="RU363064"/>
    </source>
</evidence>
<dbReference type="EMBL" id="RHHN01000123">
    <property type="protein sequence ID" value="RNB46078.1"/>
    <property type="molecule type" value="Genomic_DNA"/>
</dbReference>
<feature type="transmembrane region" description="Helical" evidence="9">
    <location>
        <begin position="182"/>
        <end position="200"/>
    </location>
</feature>
<evidence type="ECO:0000256" key="2">
    <source>
        <dbReference type="ARBA" id="ARBA00009261"/>
    </source>
</evidence>
<name>A0A3M8A4C7_9BACL</name>
<keyword evidence="8 9" id="KW-0472">Membrane</keyword>
<dbReference type="Proteomes" id="UP000276178">
    <property type="component" value="Unassembled WGS sequence"/>
</dbReference>
<feature type="transmembrane region" description="Helical" evidence="9">
    <location>
        <begin position="410"/>
        <end position="433"/>
    </location>
</feature>
<dbReference type="PANTHER" id="PTHR30330:SF5">
    <property type="entry name" value="SODIUM_GLUTAMINE SYMPORTER GLNT-RELATED"/>
    <property type="match status" value="1"/>
</dbReference>
<organism evidence="11 12">
    <name type="scientific">Brevibacillus agri</name>
    <dbReference type="NCBI Taxonomy" id="51101"/>
    <lineage>
        <taxon>Bacteria</taxon>
        <taxon>Bacillati</taxon>
        <taxon>Bacillota</taxon>
        <taxon>Bacilli</taxon>
        <taxon>Bacillales</taxon>
        <taxon>Paenibacillaceae</taxon>
        <taxon>Brevibacillus</taxon>
    </lineage>
</organism>
<evidence type="ECO:0000313" key="11">
    <source>
        <dbReference type="EMBL" id="RNB46078.1"/>
    </source>
</evidence>
<feature type="transmembrane region" description="Helical" evidence="9">
    <location>
        <begin position="382"/>
        <end position="404"/>
    </location>
</feature>
<reference evidence="11 12" key="1">
    <citation type="submission" date="2018-10" db="EMBL/GenBank/DDBJ databases">
        <title>Phylogenomics of Brevibacillus.</title>
        <authorList>
            <person name="Dunlap C."/>
        </authorList>
    </citation>
    <scope>NUCLEOTIDE SEQUENCE [LARGE SCALE GENOMIC DNA]</scope>
    <source>
        <strain evidence="11 12">NRRL NRS 1219</strain>
    </source>
</reference>
<keyword evidence="4 9" id="KW-1003">Cell membrane</keyword>
<gene>
    <name evidence="10" type="primary">alsT</name>
    <name evidence="10" type="ORF">BAG01nite_40680</name>
    <name evidence="11" type="ORF">EB820_25285</name>
</gene>
<dbReference type="InterPro" id="IPR001463">
    <property type="entry name" value="Na/Ala_symport"/>
</dbReference>
<evidence type="ECO:0000256" key="4">
    <source>
        <dbReference type="ARBA" id="ARBA00022475"/>
    </source>
</evidence>
<dbReference type="PRINTS" id="PR00175">
    <property type="entry name" value="NAALASMPORT"/>
</dbReference>
<evidence type="ECO:0000256" key="1">
    <source>
        <dbReference type="ARBA" id="ARBA00004651"/>
    </source>
</evidence>
<feature type="transmembrane region" description="Helical" evidence="9">
    <location>
        <begin position="297"/>
        <end position="320"/>
    </location>
</feature>
<dbReference type="NCBIfam" id="TIGR00835">
    <property type="entry name" value="agcS"/>
    <property type="match status" value="1"/>
</dbReference>
<reference evidence="10 13" key="2">
    <citation type="submission" date="2019-06" db="EMBL/GenBank/DDBJ databases">
        <title>Whole genome shotgun sequence of Brevibacillus agri NBRC 15538.</title>
        <authorList>
            <person name="Hosoyama A."/>
            <person name="Uohara A."/>
            <person name="Ohji S."/>
            <person name="Ichikawa N."/>
        </authorList>
    </citation>
    <scope>NUCLEOTIDE SEQUENCE [LARGE SCALE GENOMIC DNA]</scope>
    <source>
        <strain evidence="10 13">NBRC 15538</strain>
    </source>
</reference>
<dbReference type="Pfam" id="PF01235">
    <property type="entry name" value="Na_Ala_symp"/>
    <property type="match status" value="1"/>
</dbReference>
<keyword evidence="13" id="KW-1185">Reference proteome</keyword>
<feature type="transmembrane region" description="Helical" evidence="9">
    <location>
        <begin position="15"/>
        <end position="34"/>
    </location>
</feature>
<protein>
    <submittedName>
        <fullName evidence="11">Alanine:cation symporter family protein</fullName>
    </submittedName>
    <submittedName>
        <fullName evidence="10">Sodium:alanine symporter</fullName>
    </submittedName>
</protein>
<comment type="caution">
    <text evidence="11">The sequence shown here is derived from an EMBL/GenBank/DDBJ whole genome shotgun (WGS) entry which is preliminary data.</text>
</comment>
<proteinExistence type="inferred from homology"/>